<proteinExistence type="predicted"/>
<comment type="caution">
    <text evidence="5">The sequence shown here is derived from an EMBL/GenBank/DDBJ whole genome shotgun (WGS) entry which is preliminary data.</text>
</comment>
<keyword evidence="1" id="KW-0597">Phosphoprotein</keyword>
<gene>
    <name evidence="5" type="ORF">ERX27_04760</name>
</gene>
<name>A0A4R6BEG8_9STAP</name>
<evidence type="ECO:0000259" key="4">
    <source>
        <dbReference type="Pfam" id="PF14689"/>
    </source>
</evidence>
<dbReference type="Pfam" id="PF14689">
    <property type="entry name" value="SPOB_a"/>
    <property type="match status" value="1"/>
</dbReference>
<keyword evidence="6" id="KW-1185">Reference proteome</keyword>
<evidence type="ECO:0000313" key="6">
    <source>
        <dbReference type="Proteomes" id="UP000295310"/>
    </source>
</evidence>
<keyword evidence="3" id="KW-0418">Kinase</keyword>
<evidence type="ECO:0000313" key="5">
    <source>
        <dbReference type="EMBL" id="TDL98211.1"/>
    </source>
</evidence>
<accession>A0A4R6BEG8</accession>
<evidence type="ECO:0000256" key="3">
    <source>
        <dbReference type="ARBA" id="ARBA00022777"/>
    </source>
</evidence>
<feature type="domain" description="SpoOB alpha-helical" evidence="4">
    <location>
        <begin position="9"/>
        <end position="51"/>
    </location>
</feature>
<dbReference type="RefSeq" id="WP_133431689.1">
    <property type="nucleotide sequence ID" value="NZ_SCWA01000006.1"/>
</dbReference>
<protein>
    <recommendedName>
        <fullName evidence="4">SpoOB alpha-helical domain-containing protein</fullName>
    </recommendedName>
</protein>
<dbReference type="SUPFAM" id="SSF55890">
    <property type="entry name" value="Sporulation response regulatory protein Spo0B"/>
    <property type="match status" value="1"/>
</dbReference>
<dbReference type="InterPro" id="IPR016120">
    <property type="entry name" value="Sig_transdc_His_kin_SpoOB"/>
</dbReference>
<organism evidence="5 6">
    <name type="scientific">Macrococcus brunensis</name>
    <dbReference type="NCBI Taxonomy" id="198483"/>
    <lineage>
        <taxon>Bacteria</taxon>
        <taxon>Bacillati</taxon>
        <taxon>Bacillota</taxon>
        <taxon>Bacilli</taxon>
        <taxon>Bacillales</taxon>
        <taxon>Staphylococcaceae</taxon>
        <taxon>Macrococcus</taxon>
    </lineage>
</organism>
<evidence type="ECO:0000256" key="2">
    <source>
        <dbReference type="ARBA" id="ARBA00022679"/>
    </source>
</evidence>
<sequence>MKELDLYLRAKHDISNQLQLLSIYCELEDYSKVQSLIENWSDKLQREQQFIQLAWPQFVETVIHYKLTTDFKFDFQIETKGSGVNDAELSGHFIDWLEKAAGQQIIITIKEETERYHFIFSMDGTATDYYIGK</sequence>
<dbReference type="AlphaFoldDB" id="A0A4R6BEG8"/>
<dbReference type="OrthoDB" id="2418461at2"/>
<dbReference type="InterPro" id="IPR039506">
    <property type="entry name" value="SPOB_a"/>
</dbReference>
<dbReference type="Proteomes" id="UP000295310">
    <property type="component" value="Unassembled WGS sequence"/>
</dbReference>
<dbReference type="EMBL" id="SCWA01000006">
    <property type="protein sequence ID" value="TDL98211.1"/>
    <property type="molecule type" value="Genomic_DNA"/>
</dbReference>
<dbReference type="GO" id="GO:0000155">
    <property type="term" value="F:phosphorelay sensor kinase activity"/>
    <property type="evidence" value="ECO:0007669"/>
    <property type="project" value="InterPro"/>
</dbReference>
<evidence type="ECO:0000256" key="1">
    <source>
        <dbReference type="ARBA" id="ARBA00022553"/>
    </source>
</evidence>
<dbReference type="Gene3D" id="1.10.287.130">
    <property type="match status" value="1"/>
</dbReference>
<keyword evidence="2" id="KW-0808">Transferase</keyword>
<reference evidence="5 6" key="1">
    <citation type="submission" date="2019-01" db="EMBL/GenBank/DDBJ databases">
        <title>Draft genome sequences of the type strains of six Macrococcus species.</title>
        <authorList>
            <person name="Mazhar S."/>
            <person name="Altermann E."/>
            <person name="Hill C."/>
            <person name="Mcauliffe O."/>
        </authorList>
    </citation>
    <scope>NUCLEOTIDE SEQUENCE [LARGE SCALE GENOMIC DNA]</scope>
    <source>
        <strain evidence="5 6">CCM4811</strain>
    </source>
</reference>